<accession>A0A3N9X2X2</accession>
<comment type="caution">
    <text evidence="1">The sequence shown here is derived from an EMBL/GenBank/DDBJ whole genome shotgun (WGS) entry which is preliminary data.</text>
</comment>
<organism evidence="1 2">
    <name type="scientific">Micromonospora arida</name>
    <dbReference type="NCBI Taxonomy" id="2203715"/>
    <lineage>
        <taxon>Bacteria</taxon>
        <taxon>Bacillati</taxon>
        <taxon>Actinomycetota</taxon>
        <taxon>Actinomycetes</taxon>
        <taxon>Micromonosporales</taxon>
        <taxon>Micromonosporaceae</taxon>
        <taxon>Micromonospora</taxon>
    </lineage>
</organism>
<gene>
    <name evidence="1" type="ORF">DLJ58_21455</name>
</gene>
<dbReference type="EMBL" id="QGSY01000220">
    <property type="protein sequence ID" value="RQX07438.1"/>
    <property type="molecule type" value="Genomic_DNA"/>
</dbReference>
<keyword evidence="2" id="KW-1185">Reference proteome</keyword>
<name>A0A3N9X2X2_9ACTN</name>
<dbReference type="AlphaFoldDB" id="A0A3N9X2X2"/>
<evidence type="ECO:0000313" key="1">
    <source>
        <dbReference type="EMBL" id="RQX07438.1"/>
    </source>
</evidence>
<sequence length="331" mass="35646">MGPVNPANRMAQPRLLQAMHGARRRAGLVTDRLVERVTRLRHDPVAGLPPADCDFFAVLDGRTLHVHAVLPADTEPTDRAAIFFVRDGETLRCPARVGREAGRLAVEAVARLGDSTDEIALGKGTWSMGLAVDAGPAGERRFSLTVEETPDRDGPTVGNPPHPVSGWSYRPGRSGDGLAQLTVTGARARAEVVQLATGHAEARIRARLVGVRAQDAPAIVFTPRGGGTDVVVPITLVGDDFEFVVPLADLAPDHLGEEVIWEAWVRTSATRVVRLGRFLHDLTDPRTVLRVSRAVLPLDGDQFAGYRPYYTPAGNLAVACLRFTRFTGTPS</sequence>
<evidence type="ECO:0000313" key="2">
    <source>
        <dbReference type="Proteomes" id="UP000266889"/>
    </source>
</evidence>
<dbReference type="Proteomes" id="UP000266889">
    <property type="component" value="Unassembled WGS sequence"/>
</dbReference>
<reference evidence="1 2" key="1">
    <citation type="submission" date="2018-05" db="EMBL/GenBank/DDBJ databases">
        <title>Micromonospora from Atacama Desert.</title>
        <authorList>
            <person name="Carro L."/>
            <person name="Goodfellow M."/>
            <person name="Klenk H.-P."/>
        </authorList>
    </citation>
    <scope>NUCLEOTIDE SEQUENCE [LARGE SCALE GENOMIC DNA]</scope>
    <source>
        <strain evidence="1 2">LB32</strain>
    </source>
</reference>
<protein>
    <submittedName>
        <fullName evidence="1">Uncharacterized protein</fullName>
    </submittedName>
</protein>
<proteinExistence type="predicted"/>